<reference evidence="6 7" key="1">
    <citation type="submission" date="2023-07" db="EMBL/GenBank/DDBJ databases">
        <title>Genomic Encyclopedia of Type Strains, Phase IV (KMG-IV): sequencing the most valuable type-strain genomes for metagenomic binning, comparative biology and taxonomic classification.</title>
        <authorList>
            <person name="Goeker M."/>
        </authorList>
    </citation>
    <scope>NUCLEOTIDE SEQUENCE [LARGE SCALE GENOMIC DNA]</scope>
    <source>
        <strain evidence="6 7">DSM 18695</strain>
    </source>
</reference>
<dbReference type="Proteomes" id="UP001228905">
    <property type="component" value="Unassembled WGS sequence"/>
</dbReference>
<dbReference type="InterPro" id="IPR016162">
    <property type="entry name" value="Ald_DH_N"/>
</dbReference>
<dbReference type="EC" id="1.2.1.3" evidence="6"/>
<dbReference type="Pfam" id="PF00171">
    <property type="entry name" value="Aldedh"/>
    <property type="match status" value="2"/>
</dbReference>
<dbReference type="GO" id="GO:0004029">
    <property type="term" value="F:aldehyde dehydrogenase (NAD+) activity"/>
    <property type="evidence" value="ECO:0007669"/>
    <property type="project" value="UniProtKB-EC"/>
</dbReference>
<accession>A0ABU0IN34</accession>
<dbReference type="SUPFAM" id="SSF53720">
    <property type="entry name" value="ALDH-like"/>
    <property type="match status" value="2"/>
</dbReference>
<dbReference type="Gene3D" id="3.40.605.10">
    <property type="entry name" value="Aldehyde Dehydrogenase, Chain A, domain 1"/>
    <property type="match status" value="2"/>
</dbReference>
<dbReference type="Gene3D" id="3.40.309.10">
    <property type="entry name" value="Aldehyde Dehydrogenase, Chain A, domain 2"/>
    <property type="match status" value="1"/>
</dbReference>
<dbReference type="PIRSF" id="PIRSF036490">
    <property type="entry name" value="Aldedh_dupl"/>
    <property type="match status" value="1"/>
</dbReference>
<comment type="similarity">
    <text evidence="2 4">Belongs to the aldehyde dehydrogenase family.</text>
</comment>
<dbReference type="PANTHER" id="PTHR11699">
    <property type="entry name" value="ALDEHYDE DEHYDROGENASE-RELATED"/>
    <property type="match status" value="1"/>
</dbReference>
<evidence type="ECO:0000259" key="5">
    <source>
        <dbReference type="Pfam" id="PF00171"/>
    </source>
</evidence>
<dbReference type="InterPro" id="IPR016163">
    <property type="entry name" value="Ald_DH_C"/>
</dbReference>
<dbReference type="EMBL" id="JAUSVS010000002">
    <property type="protein sequence ID" value="MDQ0463422.1"/>
    <property type="molecule type" value="Genomic_DNA"/>
</dbReference>
<evidence type="ECO:0000313" key="7">
    <source>
        <dbReference type="Proteomes" id="UP001228905"/>
    </source>
</evidence>
<dbReference type="RefSeq" id="WP_307347326.1">
    <property type="nucleotide sequence ID" value="NZ_JAUSVS010000002.1"/>
</dbReference>
<proteinExistence type="inferred from homology"/>
<comment type="caution">
    <text evidence="6">The sequence shown here is derived from an EMBL/GenBank/DDBJ whole genome shotgun (WGS) entry which is preliminary data.</text>
</comment>
<evidence type="ECO:0000256" key="2">
    <source>
        <dbReference type="PIRNR" id="PIRNR036490"/>
    </source>
</evidence>
<sequence length="800" mass="85678">MTKVAEIFETMEWGPAPEDASKVRAWLAEHKDGFKLFIDGAWVAPTGKGMAGKASFDALNPATDEPLAKVATGSPKDIDKAVAAAKAALPAWSATSGHQRARVLYAIARLVQKQSRFLAVLESLDNGKPIRETRDIDVPLVARHFYHHAGWAQIIDREFPGYKPVGVVGQIIPWNFPLLMLAWKIAPALACGNTVVLKPADHTSLTALYFAELCQEAGVPPGVINIVTGGAETGEALVDHPDVAKIAFTGSTAVGRRIRQRTAGSGKALTMELGGKSPFIVLEDADLDGAVEGLVDAIWFNQGEVCCAGSRLLVEEGVADKLVGKIKARLSKFRLGDPLDKTIDMGSLAAPIQKTRVGALVEQARGEGAQVWQADVAIPANGSFYPPTLLTGVGTGNIAWREEIFGPVLSVMTFRSVKEAAQLANHTRYGLASAIWSENINRALELAAELKAGVVWVNTANQFDAAVPFGGYKESGFGREGGRAGLYEYLKPEKAWLDKGEVRLAAPARHGGEGPVPMSGIDRTAKNYIGGKQTRPDGGNSLEVLDHHGRFAGRVGDGNRKDIRDAVEAAVGAESWGKSAAHLRAQILFYIAENLDYRAGEFRDRLVSLTGATAKAADREVAASIERLFAYAAWTDKFESPVLNPPGRQLAISVHEPLGIIGVTCPDAPPLLGFISQIAPIIAMGSRCVVVPSQRYPLLATDFYQVLETSDLPGGVVNIVTGEADALTKTLAEHDSLDGLWHHGSAESSRMVEAASTGNLKRTWVNNGKARDWFDKATGEGPEFLRAATQVKSIWVPYGD</sequence>
<keyword evidence="1 4" id="KW-0560">Oxidoreductase</keyword>
<dbReference type="InterPro" id="IPR015590">
    <property type="entry name" value="Aldehyde_DH_dom"/>
</dbReference>
<evidence type="ECO:0000256" key="1">
    <source>
        <dbReference type="ARBA" id="ARBA00023002"/>
    </source>
</evidence>
<evidence type="ECO:0000256" key="4">
    <source>
        <dbReference type="RuleBase" id="RU003345"/>
    </source>
</evidence>
<organism evidence="6 7">
    <name type="scientific">Caulobacter ginsengisoli</name>
    <dbReference type="NCBI Taxonomy" id="400775"/>
    <lineage>
        <taxon>Bacteria</taxon>
        <taxon>Pseudomonadati</taxon>
        <taxon>Pseudomonadota</taxon>
        <taxon>Alphaproteobacteria</taxon>
        <taxon>Caulobacterales</taxon>
        <taxon>Caulobacteraceae</taxon>
        <taxon>Caulobacter</taxon>
    </lineage>
</organism>
<dbReference type="InterPro" id="IPR029510">
    <property type="entry name" value="Ald_DH_CS_GLU"/>
</dbReference>
<dbReference type="InterPro" id="IPR016161">
    <property type="entry name" value="Ald_DH/histidinol_DH"/>
</dbReference>
<feature type="domain" description="Aldehyde dehydrogenase" evidence="5">
    <location>
        <begin position="544"/>
        <end position="767"/>
    </location>
</feature>
<feature type="active site" evidence="3">
    <location>
        <position position="272"/>
    </location>
</feature>
<dbReference type="InterPro" id="IPR011408">
    <property type="entry name" value="Aldehyde_DH"/>
</dbReference>
<keyword evidence="7" id="KW-1185">Reference proteome</keyword>
<feature type="domain" description="Aldehyde dehydrogenase" evidence="5">
    <location>
        <begin position="54"/>
        <end position="491"/>
    </location>
</feature>
<protein>
    <submittedName>
        <fullName evidence="6">Aldehyde dehydrogenase (NAD+)</fullName>
        <ecNumber evidence="6">1.2.1.3</ecNumber>
    </submittedName>
</protein>
<evidence type="ECO:0000256" key="3">
    <source>
        <dbReference type="PROSITE-ProRule" id="PRU10007"/>
    </source>
</evidence>
<name>A0ABU0IN34_9CAUL</name>
<evidence type="ECO:0000313" key="6">
    <source>
        <dbReference type="EMBL" id="MDQ0463422.1"/>
    </source>
</evidence>
<dbReference type="PROSITE" id="PS00687">
    <property type="entry name" value="ALDEHYDE_DEHYDR_GLU"/>
    <property type="match status" value="1"/>
</dbReference>
<gene>
    <name evidence="6" type="ORF">QO010_001193</name>
</gene>